<dbReference type="AlphaFoldDB" id="A0A4U7MY40"/>
<comment type="caution">
    <text evidence="3">The sequence shown here is derived from an EMBL/GenBank/DDBJ whole genome shotgun (WGS) entry which is preliminary data.</text>
</comment>
<dbReference type="SMART" id="SM00849">
    <property type="entry name" value="Lactamase_B"/>
    <property type="match status" value="1"/>
</dbReference>
<feature type="domain" description="Metallo-beta-lactamase" evidence="2">
    <location>
        <begin position="43"/>
        <end position="214"/>
    </location>
</feature>
<dbReference type="SUPFAM" id="SSF56281">
    <property type="entry name" value="Metallo-hydrolase/oxidoreductase"/>
    <property type="match status" value="1"/>
</dbReference>
<dbReference type="GO" id="GO:0016787">
    <property type="term" value="F:hydrolase activity"/>
    <property type="evidence" value="ECO:0007669"/>
    <property type="project" value="UniProtKB-KW"/>
</dbReference>
<name>A0A4U7MY40_9RHOB</name>
<evidence type="ECO:0000256" key="1">
    <source>
        <dbReference type="SAM" id="SignalP"/>
    </source>
</evidence>
<dbReference type="InterPro" id="IPR001279">
    <property type="entry name" value="Metallo-B-lactamas"/>
</dbReference>
<organism evidence="3 4">
    <name type="scientific">Shimia litoralis</name>
    <dbReference type="NCBI Taxonomy" id="420403"/>
    <lineage>
        <taxon>Bacteria</taxon>
        <taxon>Pseudomonadati</taxon>
        <taxon>Pseudomonadota</taxon>
        <taxon>Alphaproteobacteria</taxon>
        <taxon>Rhodobacterales</taxon>
        <taxon>Roseobacteraceae</taxon>
    </lineage>
</organism>
<dbReference type="InterPro" id="IPR036866">
    <property type="entry name" value="RibonucZ/Hydroxyglut_hydro"/>
</dbReference>
<keyword evidence="4" id="KW-1185">Reference proteome</keyword>
<feature type="signal peptide" evidence="1">
    <location>
        <begin position="1"/>
        <end position="20"/>
    </location>
</feature>
<accession>A0A4U7MY40</accession>
<reference evidence="3 4" key="1">
    <citation type="submission" date="2019-04" db="EMBL/GenBank/DDBJ databases">
        <title>Genome sequence of Pelagicola litoralis CL-ES2.</title>
        <authorList>
            <person name="Cao J."/>
        </authorList>
    </citation>
    <scope>NUCLEOTIDE SEQUENCE [LARGE SCALE GENOMIC DNA]</scope>
    <source>
        <strain evidence="3 4">CL-ES2</strain>
    </source>
</reference>
<dbReference type="Pfam" id="PF00753">
    <property type="entry name" value="Lactamase_B"/>
    <property type="match status" value="1"/>
</dbReference>
<sequence>MKRILTAIAATMTIAGTAYAADDEMKPVMTELKDGIYQFYMAHYSSLVVITDEGVLVVDPNHEFRAEAMRAEIAKLTDQPVVKVLYSHDHFDHSRGGQVFKVEGAEFIAHEGCVELMSRDLEGRVVVPDVTYSDTHRIELGNKVVEMRHFGSSDGQCQSVIHMPEDKVLMGVDWHLPRYLVSDGRLNTYDYIGALNTLRRVSAELDYDTVISGHLPASSPELLAEELAFVEALYAAVWGGLQNGKTVEELKQTVKLPEFSAWLFYEENLPAHVERMAYAIWHGH</sequence>
<evidence type="ECO:0000313" key="4">
    <source>
        <dbReference type="Proteomes" id="UP000306575"/>
    </source>
</evidence>
<dbReference type="Proteomes" id="UP000306575">
    <property type="component" value="Unassembled WGS sequence"/>
</dbReference>
<gene>
    <name evidence="3" type="ORF">FAP39_12515</name>
</gene>
<protein>
    <submittedName>
        <fullName evidence="3">MBL fold metallo-hydrolase</fullName>
    </submittedName>
</protein>
<keyword evidence="1" id="KW-0732">Signal</keyword>
<evidence type="ECO:0000259" key="2">
    <source>
        <dbReference type="SMART" id="SM00849"/>
    </source>
</evidence>
<dbReference type="OrthoDB" id="7253658at2"/>
<feature type="chain" id="PRO_5020666052" evidence="1">
    <location>
        <begin position="21"/>
        <end position="284"/>
    </location>
</feature>
<proteinExistence type="predicted"/>
<dbReference type="Gene3D" id="3.60.15.10">
    <property type="entry name" value="Ribonuclease Z/Hydroxyacylglutathione hydrolase-like"/>
    <property type="match status" value="1"/>
</dbReference>
<dbReference type="EMBL" id="SULI01000016">
    <property type="protein sequence ID" value="TKZ18135.1"/>
    <property type="molecule type" value="Genomic_DNA"/>
</dbReference>
<keyword evidence="3" id="KW-0378">Hydrolase</keyword>
<evidence type="ECO:0000313" key="3">
    <source>
        <dbReference type="EMBL" id="TKZ18135.1"/>
    </source>
</evidence>
<dbReference type="RefSeq" id="WP_138016741.1">
    <property type="nucleotide sequence ID" value="NZ_SULI01000016.1"/>
</dbReference>